<evidence type="ECO:0000313" key="8">
    <source>
        <dbReference type="EMBL" id="MCL7026046.1"/>
    </source>
</evidence>
<protein>
    <recommendedName>
        <fullName evidence="7">MBD domain-containing protein</fullName>
    </recommendedName>
</protein>
<evidence type="ECO:0000256" key="2">
    <source>
        <dbReference type="ARBA" id="ARBA00023015"/>
    </source>
</evidence>
<dbReference type="PANTHER" id="PTHR37701">
    <property type="entry name" value="METHYL-CPG-BINDING DOMAIN-CONTAINING PROTEIN 8"/>
    <property type="match status" value="1"/>
</dbReference>
<reference evidence="8" key="1">
    <citation type="submission" date="2022-03" db="EMBL/GenBank/DDBJ databases">
        <title>A functionally conserved STORR gene fusion in Papaver species that diverged 16.8 million years ago.</title>
        <authorList>
            <person name="Catania T."/>
        </authorList>
    </citation>
    <scope>NUCLEOTIDE SEQUENCE</scope>
    <source>
        <strain evidence="8">S-191538</strain>
    </source>
</reference>
<comment type="subcellular location">
    <subcellularLocation>
        <location evidence="1">Nucleus</location>
    </subcellularLocation>
</comment>
<dbReference type="InterPro" id="IPR001739">
    <property type="entry name" value="Methyl_CpG_DNA-bd"/>
</dbReference>
<evidence type="ECO:0000256" key="3">
    <source>
        <dbReference type="ARBA" id="ARBA00023125"/>
    </source>
</evidence>
<gene>
    <name evidence="8" type="ORF">MKW94_028507</name>
</gene>
<sequence length="381" mass="43108">MAIVDTMSSTSKPLQLESLPLIDLRSLSQSELNSLSLCTSNDTFDLTRCDDIIIPKIDRSVFNESAGSKKQTYSRLNFAPPEHELSHHNNNLLRNRRFSSSSSGTILPKNPSLQNPNFKNPNFVYDYEKLENKQIVNHLRGLFGCNTEGTRNEDELVSFGNQSQSFDELVVYQEEPMNEVEGGNGFVLEDEFGFEDGERKRKRGRPRKYEPIRNRNQSEKVVDESKSVVAWAGDQSIMDKEIMNKNGDVVDVVALGTSNDPFSQELRNRTAGLETDDELLGYLRALDGQWASTRKKRKIVDASDFGDHLPKGWKLLLSLKRKEGRVWVYCRRYISPSGHHFLSTKEVSSYLHSVFGTQDTNQPNTYSSAEIGVANNLATGR</sequence>
<dbReference type="GO" id="GO:0003677">
    <property type="term" value="F:DNA binding"/>
    <property type="evidence" value="ECO:0007669"/>
    <property type="project" value="UniProtKB-KW"/>
</dbReference>
<dbReference type="Gene3D" id="3.30.890.10">
    <property type="entry name" value="Methyl-cpg-binding Protein 2, Chain A"/>
    <property type="match status" value="1"/>
</dbReference>
<dbReference type="Proteomes" id="UP001177140">
    <property type="component" value="Unassembled WGS sequence"/>
</dbReference>
<keyword evidence="5" id="KW-0539">Nucleus</keyword>
<evidence type="ECO:0000256" key="6">
    <source>
        <dbReference type="SAM" id="MobiDB-lite"/>
    </source>
</evidence>
<dbReference type="PROSITE" id="PS50982">
    <property type="entry name" value="MBD"/>
    <property type="match status" value="1"/>
</dbReference>
<proteinExistence type="predicted"/>
<dbReference type="EMBL" id="JAJJMA010051929">
    <property type="protein sequence ID" value="MCL7026046.1"/>
    <property type="molecule type" value="Genomic_DNA"/>
</dbReference>
<dbReference type="InterPro" id="IPR016177">
    <property type="entry name" value="DNA-bd_dom_sf"/>
</dbReference>
<dbReference type="AlphaFoldDB" id="A0AA41V099"/>
<accession>A0AA41V099</accession>
<evidence type="ECO:0000256" key="4">
    <source>
        <dbReference type="ARBA" id="ARBA00023163"/>
    </source>
</evidence>
<comment type="caution">
    <text evidence="8">The sequence shown here is derived from an EMBL/GenBank/DDBJ whole genome shotgun (WGS) entry which is preliminary data.</text>
</comment>
<name>A0AA41V099_PAPNU</name>
<feature type="region of interest" description="Disordered" evidence="6">
    <location>
        <begin position="99"/>
        <end position="118"/>
    </location>
</feature>
<organism evidence="8 9">
    <name type="scientific">Papaver nudicaule</name>
    <name type="common">Iceland poppy</name>
    <dbReference type="NCBI Taxonomy" id="74823"/>
    <lineage>
        <taxon>Eukaryota</taxon>
        <taxon>Viridiplantae</taxon>
        <taxon>Streptophyta</taxon>
        <taxon>Embryophyta</taxon>
        <taxon>Tracheophyta</taxon>
        <taxon>Spermatophyta</taxon>
        <taxon>Magnoliopsida</taxon>
        <taxon>Ranunculales</taxon>
        <taxon>Papaveraceae</taxon>
        <taxon>Papaveroideae</taxon>
        <taxon>Papaver</taxon>
    </lineage>
</organism>
<dbReference type="SUPFAM" id="SSF54171">
    <property type="entry name" value="DNA-binding domain"/>
    <property type="match status" value="1"/>
</dbReference>
<keyword evidence="4" id="KW-0804">Transcription</keyword>
<dbReference type="PANTHER" id="PTHR37701:SF17">
    <property type="entry name" value="METHYL BINDING DOMAIN117"/>
    <property type="match status" value="1"/>
</dbReference>
<feature type="domain" description="MBD" evidence="7">
    <location>
        <begin position="299"/>
        <end position="371"/>
    </location>
</feature>
<evidence type="ECO:0000259" key="7">
    <source>
        <dbReference type="PROSITE" id="PS50982"/>
    </source>
</evidence>
<evidence type="ECO:0000256" key="5">
    <source>
        <dbReference type="ARBA" id="ARBA00023242"/>
    </source>
</evidence>
<evidence type="ECO:0000256" key="1">
    <source>
        <dbReference type="ARBA" id="ARBA00004123"/>
    </source>
</evidence>
<evidence type="ECO:0000313" key="9">
    <source>
        <dbReference type="Proteomes" id="UP001177140"/>
    </source>
</evidence>
<dbReference type="Pfam" id="PF01429">
    <property type="entry name" value="MBD"/>
    <property type="match status" value="1"/>
</dbReference>
<feature type="non-terminal residue" evidence="8">
    <location>
        <position position="1"/>
    </location>
</feature>
<dbReference type="InterPro" id="IPR037472">
    <property type="entry name" value="MBD8"/>
</dbReference>
<feature type="compositionally biased region" description="Basic and acidic residues" evidence="6">
    <location>
        <begin position="207"/>
        <end position="217"/>
    </location>
</feature>
<dbReference type="GO" id="GO:0005634">
    <property type="term" value="C:nucleus"/>
    <property type="evidence" value="ECO:0007669"/>
    <property type="project" value="UniProtKB-SubCell"/>
</dbReference>
<keyword evidence="9" id="KW-1185">Reference proteome</keyword>
<keyword evidence="3" id="KW-0238">DNA-binding</keyword>
<feature type="region of interest" description="Disordered" evidence="6">
    <location>
        <begin position="197"/>
        <end position="217"/>
    </location>
</feature>
<keyword evidence="2" id="KW-0805">Transcription regulation</keyword>